<dbReference type="GO" id="GO:0003774">
    <property type="term" value="F:cytoskeletal motor activity"/>
    <property type="evidence" value="ECO:0007669"/>
    <property type="project" value="InterPro"/>
</dbReference>
<dbReference type="PANTHER" id="PTHR34653:SF1">
    <property type="entry name" value="FLAGELLAR HOOK-BASAL BODY COMPLEX PROTEIN FLIE"/>
    <property type="match status" value="1"/>
</dbReference>
<evidence type="ECO:0000256" key="2">
    <source>
        <dbReference type="ARBA" id="ARBA00009272"/>
    </source>
</evidence>
<keyword evidence="4" id="KW-0966">Cell projection</keyword>
<keyword evidence="4" id="KW-0969">Cilium</keyword>
<evidence type="ECO:0000313" key="4">
    <source>
        <dbReference type="EMBL" id="SFJ84657.1"/>
    </source>
</evidence>
<dbReference type="GO" id="GO:0009425">
    <property type="term" value="C:bacterial-type flagellum basal body"/>
    <property type="evidence" value="ECO:0007669"/>
    <property type="project" value="UniProtKB-SubCell"/>
</dbReference>
<accession>A0A1I3US63</accession>
<dbReference type="RefSeq" id="WP_066600401.1">
    <property type="nucleotide sequence ID" value="NZ_FORY01000012.1"/>
</dbReference>
<dbReference type="InterPro" id="IPR001624">
    <property type="entry name" value="FliE"/>
</dbReference>
<sequence length="98" mass="10413">MDIRSTFAALGYAKTRPATAAIPQEAEQTGPNAFQKATESFAQTLTQGEEVAKAAMSGKADSQALVQALAQTELAIEAAVTVRDKVVEAYQEILRMPV</sequence>
<name>A0A1I3US63_9RHOB</name>
<dbReference type="AlphaFoldDB" id="A0A1I3US63"/>
<keyword evidence="4" id="KW-0282">Flagellum</keyword>
<keyword evidence="3" id="KW-0975">Bacterial flagellum</keyword>
<evidence type="ECO:0000313" key="5">
    <source>
        <dbReference type="Proteomes" id="UP000183299"/>
    </source>
</evidence>
<dbReference type="Pfam" id="PF02049">
    <property type="entry name" value="FliE"/>
    <property type="match status" value="1"/>
</dbReference>
<dbReference type="OrthoDB" id="9812413at2"/>
<comment type="similarity">
    <text evidence="2">Belongs to the FliE family.</text>
</comment>
<dbReference type="PANTHER" id="PTHR34653">
    <property type="match status" value="1"/>
</dbReference>
<comment type="subcellular location">
    <subcellularLocation>
        <location evidence="1">Bacterial flagellum basal body</location>
    </subcellularLocation>
</comment>
<keyword evidence="5" id="KW-1185">Reference proteome</keyword>
<dbReference type="Proteomes" id="UP000183299">
    <property type="component" value="Unassembled WGS sequence"/>
</dbReference>
<dbReference type="NCBIfam" id="NF001994">
    <property type="entry name" value="PRK00790.1-5"/>
    <property type="match status" value="1"/>
</dbReference>
<protein>
    <submittedName>
        <fullName evidence="4">Flagellar hook-basal body complex protein FliE</fullName>
    </submittedName>
</protein>
<dbReference type="GO" id="GO:0071973">
    <property type="term" value="P:bacterial-type flagellum-dependent cell motility"/>
    <property type="evidence" value="ECO:0007669"/>
    <property type="project" value="InterPro"/>
</dbReference>
<dbReference type="GO" id="GO:0005198">
    <property type="term" value="F:structural molecule activity"/>
    <property type="evidence" value="ECO:0007669"/>
    <property type="project" value="InterPro"/>
</dbReference>
<proteinExistence type="inferred from homology"/>
<evidence type="ECO:0000256" key="3">
    <source>
        <dbReference type="ARBA" id="ARBA00023143"/>
    </source>
</evidence>
<dbReference type="GeneID" id="98666019"/>
<evidence type="ECO:0000256" key="1">
    <source>
        <dbReference type="ARBA" id="ARBA00004117"/>
    </source>
</evidence>
<gene>
    <name evidence="4" type="ORF">SAMN04488138_11220</name>
</gene>
<dbReference type="EMBL" id="FORY01000012">
    <property type="protein sequence ID" value="SFJ84657.1"/>
    <property type="molecule type" value="Genomic_DNA"/>
</dbReference>
<organism evidence="4 5">
    <name type="scientific">Celeribacter halophilus</name>
    <dbReference type="NCBI Taxonomy" id="576117"/>
    <lineage>
        <taxon>Bacteria</taxon>
        <taxon>Pseudomonadati</taxon>
        <taxon>Pseudomonadota</taxon>
        <taxon>Alphaproteobacteria</taxon>
        <taxon>Rhodobacterales</taxon>
        <taxon>Roseobacteraceae</taxon>
        <taxon>Celeribacter</taxon>
    </lineage>
</organism>
<reference evidence="4 5" key="1">
    <citation type="submission" date="2016-10" db="EMBL/GenBank/DDBJ databases">
        <authorList>
            <person name="de Groot N.N."/>
        </authorList>
    </citation>
    <scope>NUCLEOTIDE SEQUENCE [LARGE SCALE GENOMIC DNA]</scope>
    <source>
        <strain evidence="4 5">CGMCC 1.8891</strain>
    </source>
</reference>
<dbReference type="STRING" id="576117.SAMN04488138_11220"/>